<sequence>MATSPSSRELIEGIMGTSPAGSPGLLDRIFERKRAALVDLNGSAEAPPRHRLRMGDPEERPEEKVSVQRFTLVSRGAPPAKRAPAQHEVLIAPPRVAAQLGAQVAVCRCSDCDRAGVRRRMSGRRLCRRDTESHPEYALLLNMSDRFEADCADRVSEGAGALVSDACCREKTAYFIIGPGSTTIGYVAAEVAANRRVQAQKSSMLSDAGSVLGSEDTADNTPTVLQVYVEPEFRGRGYAREALSLLLRDHNSVKFDEPTPEVLRVLQRLGFSQDCSKEGIDGRQMVTLVKPPPSLDAIC</sequence>
<organism evidence="2 3">
    <name type="scientific">Polarella glacialis</name>
    <name type="common">Dinoflagellate</name>
    <dbReference type="NCBI Taxonomy" id="89957"/>
    <lineage>
        <taxon>Eukaryota</taxon>
        <taxon>Sar</taxon>
        <taxon>Alveolata</taxon>
        <taxon>Dinophyceae</taxon>
        <taxon>Suessiales</taxon>
        <taxon>Suessiaceae</taxon>
        <taxon>Polarella</taxon>
    </lineage>
</organism>
<dbReference type="Proteomes" id="UP000626109">
    <property type="component" value="Unassembled WGS sequence"/>
</dbReference>
<dbReference type="CDD" id="cd04301">
    <property type="entry name" value="NAT_SF"/>
    <property type="match status" value="1"/>
</dbReference>
<evidence type="ECO:0008006" key="4">
    <source>
        <dbReference type="Google" id="ProtNLM"/>
    </source>
</evidence>
<feature type="region of interest" description="Disordered" evidence="1">
    <location>
        <begin position="42"/>
        <end position="66"/>
    </location>
</feature>
<protein>
    <recommendedName>
        <fullName evidence="4">N-acetyltransferase domain-containing protein</fullName>
    </recommendedName>
</protein>
<name>A0A813L6I8_POLGL</name>
<dbReference type="SUPFAM" id="SSF55729">
    <property type="entry name" value="Acyl-CoA N-acyltransferases (Nat)"/>
    <property type="match status" value="1"/>
</dbReference>
<evidence type="ECO:0000313" key="2">
    <source>
        <dbReference type="EMBL" id="CAE8719068.1"/>
    </source>
</evidence>
<dbReference type="Gene3D" id="3.40.630.30">
    <property type="match status" value="1"/>
</dbReference>
<feature type="compositionally biased region" description="Basic and acidic residues" evidence="1">
    <location>
        <begin position="53"/>
        <end position="66"/>
    </location>
</feature>
<dbReference type="AlphaFoldDB" id="A0A813L6I8"/>
<evidence type="ECO:0000256" key="1">
    <source>
        <dbReference type="SAM" id="MobiDB-lite"/>
    </source>
</evidence>
<comment type="caution">
    <text evidence="2">The sequence shown here is derived from an EMBL/GenBank/DDBJ whole genome shotgun (WGS) entry which is preliminary data.</text>
</comment>
<feature type="region of interest" description="Disordered" evidence="1">
    <location>
        <begin position="1"/>
        <end position="24"/>
    </location>
</feature>
<accession>A0A813L6I8</accession>
<proteinExistence type="predicted"/>
<dbReference type="InterPro" id="IPR016181">
    <property type="entry name" value="Acyl_CoA_acyltransferase"/>
</dbReference>
<evidence type="ECO:0000313" key="3">
    <source>
        <dbReference type="Proteomes" id="UP000626109"/>
    </source>
</evidence>
<gene>
    <name evidence="2" type="ORF">PGLA2088_LOCUS40425</name>
</gene>
<reference evidence="2" key="1">
    <citation type="submission" date="2021-02" db="EMBL/GenBank/DDBJ databases">
        <authorList>
            <person name="Dougan E. K."/>
            <person name="Rhodes N."/>
            <person name="Thang M."/>
            <person name="Chan C."/>
        </authorList>
    </citation>
    <scope>NUCLEOTIDE SEQUENCE</scope>
</reference>
<dbReference type="EMBL" id="CAJNNW010033469">
    <property type="protein sequence ID" value="CAE8719068.1"/>
    <property type="molecule type" value="Genomic_DNA"/>
</dbReference>